<keyword evidence="4" id="KW-0378">Hydrolase</keyword>
<feature type="domain" description="Amidase" evidence="7">
    <location>
        <begin position="78"/>
        <end position="535"/>
    </location>
</feature>
<proteinExistence type="inferred from homology"/>
<dbReference type="KEGG" id="zmk:HG535_0F06340"/>
<dbReference type="PIRSF" id="PIRSF001221">
    <property type="entry name" value="Amidase_fungi"/>
    <property type="match status" value="1"/>
</dbReference>
<evidence type="ECO:0000259" key="7">
    <source>
        <dbReference type="Pfam" id="PF01425"/>
    </source>
</evidence>
<dbReference type="InterPro" id="IPR020556">
    <property type="entry name" value="Amidase_CS"/>
</dbReference>
<keyword evidence="9" id="KW-1185">Reference proteome</keyword>
<evidence type="ECO:0000256" key="2">
    <source>
        <dbReference type="ARBA" id="ARBA00009199"/>
    </source>
</evidence>
<feature type="active site" description="Charge relay system" evidence="5">
    <location>
        <position position="132"/>
    </location>
</feature>
<dbReference type="PANTHER" id="PTHR46072:SF11">
    <property type="entry name" value="AMIDASE-RELATED"/>
    <property type="match status" value="1"/>
</dbReference>
<dbReference type="Gene3D" id="3.90.1300.10">
    <property type="entry name" value="Amidase signature (AS) domain"/>
    <property type="match status" value="1"/>
</dbReference>
<dbReference type="PANTHER" id="PTHR46072">
    <property type="entry name" value="AMIDASE-RELATED-RELATED"/>
    <property type="match status" value="1"/>
</dbReference>
<organism evidence="8 9">
    <name type="scientific">Zygotorulaspora mrakii</name>
    <name type="common">Zygosaccharomyces mrakii</name>
    <dbReference type="NCBI Taxonomy" id="42260"/>
    <lineage>
        <taxon>Eukaryota</taxon>
        <taxon>Fungi</taxon>
        <taxon>Dikarya</taxon>
        <taxon>Ascomycota</taxon>
        <taxon>Saccharomycotina</taxon>
        <taxon>Saccharomycetes</taxon>
        <taxon>Saccharomycetales</taxon>
        <taxon>Saccharomycetaceae</taxon>
        <taxon>Zygotorulaspora</taxon>
    </lineage>
</organism>
<dbReference type="InterPro" id="IPR023631">
    <property type="entry name" value="Amidase_dom"/>
</dbReference>
<evidence type="ECO:0000256" key="1">
    <source>
        <dbReference type="ARBA" id="ARBA00001311"/>
    </source>
</evidence>
<dbReference type="EC" id="3.5.1.4" evidence="3"/>
<feature type="binding site" evidence="6">
    <location>
        <position position="207"/>
    </location>
    <ligand>
        <name>substrate</name>
    </ligand>
</feature>
<evidence type="ECO:0000313" key="8">
    <source>
        <dbReference type="EMBL" id="QLG74122.1"/>
    </source>
</evidence>
<dbReference type="GeneID" id="59237880"/>
<dbReference type="Pfam" id="PF01425">
    <property type="entry name" value="Amidase"/>
    <property type="match status" value="1"/>
</dbReference>
<dbReference type="PROSITE" id="PS00571">
    <property type="entry name" value="AMIDASES"/>
    <property type="match status" value="1"/>
</dbReference>
<dbReference type="OrthoDB" id="6428749at2759"/>
<comment type="catalytic activity">
    <reaction evidence="1">
        <text>a monocarboxylic acid amide + H2O = a monocarboxylate + NH4(+)</text>
        <dbReference type="Rhea" id="RHEA:12020"/>
        <dbReference type="ChEBI" id="CHEBI:15377"/>
        <dbReference type="ChEBI" id="CHEBI:28938"/>
        <dbReference type="ChEBI" id="CHEBI:35757"/>
        <dbReference type="ChEBI" id="CHEBI:83628"/>
        <dbReference type="EC" id="3.5.1.4"/>
    </reaction>
</comment>
<feature type="binding site" evidence="6">
    <location>
        <position position="181"/>
    </location>
    <ligand>
        <name>substrate</name>
    </ligand>
</feature>
<feature type="binding site" evidence="6">
    <location>
        <begin position="228"/>
        <end position="231"/>
    </location>
    <ligand>
        <name>substrate</name>
    </ligand>
</feature>
<feature type="active site" description="Acyl-ester intermediate" evidence="5">
    <location>
        <position position="231"/>
    </location>
</feature>
<protein>
    <recommendedName>
        <fullName evidence="3">amidase</fullName>
        <ecNumber evidence="3">3.5.1.4</ecNumber>
    </recommendedName>
</protein>
<dbReference type="AlphaFoldDB" id="A0A7H9B8Q8"/>
<evidence type="ECO:0000256" key="6">
    <source>
        <dbReference type="PIRSR" id="PIRSR001221-2"/>
    </source>
</evidence>
<dbReference type="RefSeq" id="XP_037145847.1">
    <property type="nucleotide sequence ID" value="XM_037289952.1"/>
</dbReference>
<gene>
    <name evidence="8" type="ORF">HG535_0F06340</name>
</gene>
<evidence type="ECO:0000256" key="5">
    <source>
        <dbReference type="PIRSR" id="PIRSR001221-1"/>
    </source>
</evidence>
<dbReference type="SUPFAM" id="SSF75304">
    <property type="entry name" value="Amidase signature (AS) enzymes"/>
    <property type="match status" value="1"/>
</dbReference>
<evidence type="ECO:0000313" key="9">
    <source>
        <dbReference type="Proteomes" id="UP000509704"/>
    </source>
</evidence>
<accession>A0A7H9B8Q8</accession>
<comment type="similarity">
    <text evidence="2">Belongs to the amidase family.</text>
</comment>
<sequence>MRTWKTVAEEKRKQIGESIPAKWRVKDITAAMLKDGYTNTKEYIDSLLSRQELAITNMTATELSQRIAGGELSSWDVCYAFCHRAALAHQILNCCVEIFFDQALQRAKELDDYLSTHGTTVGSLHGVPISLKDQVNLPGIDTTIGYVGYVGQEVKTKSLLAQVLEDKGAVFYVKTAVPMAMMAPETQSNLLGTTLNSINIAFSSGGSSGGEGALIGAHGSILGVGTDIGGSIRIPASFQGLYGLRPSHGRIPYMGIANSYKGQEVIPSVIGPLATSLEDIVLFTKSVIESNTWERDPKVVPIPWRDTSYLKHQTLRFAVMWWDGSIMVHPPISRALQMVVRAVEKGSHEVIDWNFEHHADVLDLATETFSADHGQEIKDICALSGEPVADCVKSLVDYNPMERPISVEKWWKIGERKSELREKFLSYWAHTSTKTTDGKPIDALICPVWPTAGFKKNDGKCIALNYTTPFNVIDCASVVFPVTTVDKNIDKVDNEYIPVSELDKKLKNYYDPNEFDKMPVCVQIVCPKFEEEKVLEISSIIKDLLA</sequence>
<name>A0A7H9B8Q8_ZYGMR</name>
<dbReference type="GO" id="GO:0004040">
    <property type="term" value="F:amidase activity"/>
    <property type="evidence" value="ECO:0007669"/>
    <property type="project" value="UniProtKB-EC"/>
</dbReference>
<reference evidence="8 9" key="1">
    <citation type="submission" date="2020-07" db="EMBL/GenBank/DDBJ databases">
        <title>The yeast mating-type switching endonuclease HO is a domesticated member of an unorthodox homing genetic element family.</title>
        <authorList>
            <person name="Coughlan A.Y."/>
            <person name="Lombardi L."/>
            <person name="Braun-Galleani S."/>
            <person name="Martos A.R."/>
            <person name="Galeote V."/>
            <person name="Bigey F."/>
            <person name="Dequin S."/>
            <person name="Byrne K.P."/>
            <person name="Wolfe K.H."/>
        </authorList>
    </citation>
    <scope>NUCLEOTIDE SEQUENCE [LARGE SCALE GENOMIC DNA]</scope>
    <source>
        <strain evidence="8 9">NRRL Y-6702</strain>
    </source>
</reference>
<evidence type="ECO:0000256" key="4">
    <source>
        <dbReference type="ARBA" id="ARBA00022801"/>
    </source>
</evidence>
<dbReference type="Proteomes" id="UP000509704">
    <property type="component" value="Chromosome 6"/>
</dbReference>
<dbReference type="EMBL" id="CP058609">
    <property type="protein sequence ID" value="QLG74122.1"/>
    <property type="molecule type" value="Genomic_DNA"/>
</dbReference>
<dbReference type="InterPro" id="IPR036928">
    <property type="entry name" value="AS_sf"/>
</dbReference>
<feature type="active site" description="Charge relay system" evidence="5">
    <location>
        <position position="207"/>
    </location>
</feature>
<evidence type="ECO:0000256" key="3">
    <source>
        <dbReference type="ARBA" id="ARBA00012922"/>
    </source>
</evidence>